<evidence type="ECO:0000313" key="2">
    <source>
        <dbReference type="Proteomes" id="UP001597460"/>
    </source>
</evidence>
<accession>A0ABW5JJH2</accession>
<evidence type="ECO:0000313" key="1">
    <source>
        <dbReference type="EMBL" id="MFD2532226.1"/>
    </source>
</evidence>
<protein>
    <submittedName>
        <fullName evidence="1">PorV/PorQ family protein</fullName>
    </submittedName>
</protein>
<dbReference type="EMBL" id="JBHULI010000024">
    <property type="protein sequence ID" value="MFD2532226.1"/>
    <property type="molecule type" value="Genomic_DNA"/>
</dbReference>
<organism evidence="1 2">
    <name type="scientific">Gracilimonas halophila</name>
    <dbReference type="NCBI Taxonomy" id="1834464"/>
    <lineage>
        <taxon>Bacteria</taxon>
        <taxon>Pseudomonadati</taxon>
        <taxon>Balneolota</taxon>
        <taxon>Balneolia</taxon>
        <taxon>Balneolales</taxon>
        <taxon>Balneolaceae</taxon>
        <taxon>Gracilimonas</taxon>
    </lineage>
</organism>
<dbReference type="Gene3D" id="2.40.160.60">
    <property type="entry name" value="Outer membrane protein transport protein (OMPP1/FadL/TodX)"/>
    <property type="match status" value="1"/>
</dbReference>
<name>A0ABW5JJH2_9BACT</name>
<keyword evidence="2" id="KW-1185">Reference proteome</keyword>
<dbReference type="Proteomes" id="UP001597460">
    <property type="component" value="Unassembled WGS sequence"/>
</dbReference>
<proteinExistence type="predicted"/>
<reference evidence="2" key="1">
    <citation type="journal article" date="2019" name="Int. J. Syst. Evol. Microbiol.">
        <title>The Global Catalogue of Microorganisms (GCM) 10K type strain sequencing project: providing services to taxonomists for standard genome sequencing and annotation.</title>
        <authorList>
            <consortium name="The Broad Institute Genomics Platform"/>
            <consortium name="The Broad Institute Genome Sequencing Center for Infectious Disease"/>
            <person name="Wu L."/>
            <person name="Ma J."/>
        </authorList>
    </citation>
    <scope>NUCLEOTIDE SEQUENCE [LARGE SCALE GENOMIC DNA]</scope>
    <source>
        <strain evidence="2">KCTC 52042</strain>
    </source>
</reference>
<sequence>MRTGYLTIVFILLSTPVLAQGSGFEMLNISPTPNSLSKAEAATTLADGSASIYSNPALLAYANKSSIDLGYSFWIADVDNIFGGVNFLRNRSAVAFSFYTSGSSEYQQFVNPGEPNGSFSIQYLSIAAAYAYNFKYFTIGATAQYLNEENFTYNANGYAFNVGLASQFFNDRLRLGTSLTNLGEMEKLNIESTQLPSTYRAGISADLIEFTAQRNGELPILISAYADFISPLQETSGKDFADYSASENYVNLGLKFMIAEVLELSSGYKTQNNVRPISFGAGFSTDEITFNYALIPFNTGYGTVHSIGIQYKF</sequence>
<comment type="caution">
    <text evidence="1">The sequence shown here is derived from an EMBL/GenBank/DDBJ whole genome shotgun (WGS) entry which is preliminary data.</text>
</comment>
<dbReference type="RefSeq" id="WP_390300485.1">
    <property type="nucleotide sequence ID" value="NZ_JBHULI010000024.1"/>
</dbReference>
<dbReference type="NCBIfam" id="NF033709">
    <property type="entry name" value="PorV_fam"/>
    <property type="match status" value="1"/>
</dbReference>
<gene>
    <name evidence="1" type="ORF">ACFSVN_07190</name>
</gene>
<dbReference type="SUPFAM" id="SSF56935">
    <property type="entry name" value="Porins"/>
    <property type="match status" value="1"/>
</dbReference>